<evidence type="ECO:0008006" key="4">
    <source>
        <dbReference type="Google" id="ProtNLM"/>
    </source>
</evidence>
<organism evidence="3">
    <name type="scientific">mine drainage metagenome</name>
    <dbReference type="NCBI Taxonomy" id="410659"/>
    <lineage>
        <taxon>unclassified sequences</taxon>
        <taxon>metagenomes</taxon>
        <taxon>ecological metagenomes</taxon>
    </lineage>
</organism>
<accession>A0A1J5SM77</accession>
<keyword evidence="2" id="KW-0812">Transmembrane</keyword>
<sequence>MSDIDNILNDDGELSEELLMRYAAGNVTDEERHKIESKMIDSSFVTDAAEGLQAFENKNKLSHYVDDLNRQLQKETNKKKKRREKRKLPGMDWIIISVIIVLLLCVLGYAVLHLHYHGIKI</sequence>
<proteinExistence type="predicted"/>
<name>A0A1J5SM77_9ZZZZ</name>
<evidence type="ECO:0000256" key="2">
    <source>
        <dbReference type="SAM" id="Phobius"/>
    </source>
</evidence>
<evidence type="ECO:0000313" key="3">
    <source>
        <dbReference type="EMBL" id="OIR01158.1"/>
    </source>
</evidence>
<reference evidence="3" key="1">
    <citation type="submission" date="2016-10" db="EMBL/GenBank/DDBJ databases">
        <title>Sequence of Gallionella enrichment culture.</title>
        <authorList>
            <person name="Poehlein A."/>
            <person name="Muehling M."/>
            <person name="Daniel R."/>
        </authorList>
    </citation>
    <scope>NUCLEOTIDE SEQUENCE</scope>
</reference>
<keyword evidence="2" id="KW-0472">Membrane</keyword>
<feature type="transmembrane region" description="Helical" evidence="2">
    <location>
        <begin position="90"/>
        <end position="112"/>
    </location>
</feature>
<feature type="coiled-coil region" evidence="1">
    <location>
        <begin position="58"/>
        <end position="85"/>
    </location>
</feature>
<evidence type="ECO:0000256" key="1">
    <source>
        <dbReference type="SAM" id="Coils"/>
    </source>
</evidence>
<keyword evidence="1" id="KW-0175">Coiled coil</keyword>
<keyword evidence="2" id="KW-1133">Transmembrane helix</keyword>
<gene>
    <name evidence="3" type="ORF">GALL_167910</name>
</gene>
<dbReference type="EMBL" id="MLJW01000087">
    <property type="protein sequence ID" value="OIR01158.1"/>
    <property type="molecule type" value="Genomic_DNA"/>
</dbReference>
<dbReference type="AlphaFoldDB" id="A0A1J5SM77"/>
<comment type="caution">
    <text evidence="3">The sequence shown here is derived from an EMBL/GenBank/DDBJ whole genome shotgun (WGS) entry which is preliminary data.</text>
</comment>
<protein>
    <recommendedName>
        <fullName evidence="4">Transmembrane protein</fullName>
    </recommendedName>
</protein>